<dbReference type="InterPro" id="IPR050654">
    <property type="entry name" value="AChE-related_enzymes"/>
</dbReference>
<keyword evidence="2" id="KW-0719">Serine esterase</keyword>
<dbReference type="PANTHER" id="PTHR43918:SF4">
    <property type="entry name" value="CARBOXYLIC ESTER HYDROLASE"/>
    <property type="match status" value="1"/>
</dbReference>
<comment type="similarity">
    <text evidence="1">Belongs to the type-B carboxylesterase/lipase family.</text>
</comment>
<proteinExistence type="inferred from homology"/>
<gene>
    <name evidence="7" type="ORF">HOLleu_24715</name>
</gene>
<feature type="region of interest" description="Disordered" evidence="4">
    <location>
        <begin position="588"/>
        <end position="620"/>
    </location>
</feature>
<comment type="caution">
    <text evidence="7">The sequence shown here is derived from an EMBL/GenBank/DDBJ whole genome shotgun (WGS) entry which is preliminary data.</text>
</comment>
<sequence length="620" mass="69709">MRFRNFASTAFTREQFKISGPTMPFNNIVFRTLLLLLTSMDPVMGSLSQPKVEIASGEIVGDIETFSSDFLQLERQVAVYHGVPYAEPPVRDLRFKKPRPVTPWEGVYEANEIPPGCPQVMSPYLEHINSAEMTSESCLFLNVFVPVPTPGNASVMVWIHGGELVWGTGLNYPADPVPLAAVGDVIVVTMNYRLGVFGFLTTGDDSIPPNLGLHDQRAGLKWVHQNIRAFGGDPGKVTVFGTEAGATSIGWHLLSKESQTYFHRAILQSGNPLESVTYQISPEEAVKRANETAFLVGCSFLERSTKESMVKCLKETHGADLVAAGVELPDLLGIQNAWQPVLDDDFFAKPAEELLADGVLTGMNVMIGTNKDEGAFEIYRMTNFPKLQPWISISEFHLLMQDIGVSDPIVRGLLLAIYSKESSGDIRTRNQVEVLSEIITDSRYICSMKEFASLLTKAENNVYMYEMTHIPQSNSVLKYSWNGAGHMEELQYVFGLPFQTDLPFSIPENERILSDHFLRMWANFAKTGNPNHPDDFRKPESKYPEWPVYSQDTGNYKIMSLTLPNGRSLKDRECYMWEKIIPRLQESQDELTKMRRLKEQSGEKSTNSKHKSKDKDHDEL</sequence>
<keyword evidence="3" id="KW-0378">Hydrolase</keyword>
<dbReference type="Proteomes" id="UP001152320">
    <property type="component" value="Chromosome 12"/>
</dbReference>
<dbReference type="AlphaFoldDB" id="A0A9Q1BRV3"/>
<evidence type="ECO:0000256" key="1">
    <source>
        <dbReference type="ARBA" id="ARBA00005964"/>
    </source>
</evidence>
<dbReference type="SUPFAM" id="SSF53474">
    <property type="entry name" value="alpha/beta-Hydrolases"/>
    <property type="match status" value="1"/>
</dbReference>
<keyword evidence="5" id="KW-0732">Signal</keyword>
<reference evidence="7" key="1">
    <citation type="submission" date="2021-10" db="EMBL/GenBank/DDBJ databases">
        <title>Tropical sea cucumber genome reveals ecological adaptation and Cuvierian tubules defense mechanism.</title>
        <authorList>
            <person name="Chen T."/>
        </authorList>
    </citation>
    <scope>NUCLEOTIDE SEQUENCE</scope>
    <source>
        <strain evidence="7">Nanhai2018</strain>
        <tissue evidence="7">Muscle</tissue>
    </source>
</reference>
<dbReference type="InterPro" id="IPR002018">
    <property type="entry name" value="CarbesteraseB"/>
</dbReference>
<dbReference type="PANTHER" id="PTHR43918">
    <property type="entry name" value="ACETYLCHOLINESTERASE"/>
    <property type="match status" value="1"/>
</dbReference>
<name>A0A9Q1BRV3_HOLLE</name>
<feature type="chain" id="PRO_5040287577" evidence="5">
    <location>
        <begin position="46"/>
        <end position="620"/>
    </location>
</feature>
<feature type="compositionally biased region" description="Basic and acidic residues" evidence="4">
    <location>
        <begin position="590"/>
        <end position="602"/>
    </location>
</feature>
<evidence type="ECO:0000259" key="6">
    <source>
        <dbReference type="Pfam" id="PF00135"/>
    </source>
</evidence>
<evidence type="ECO:0000256" key="5">
    <source>
        <dbReference type="SAM" id="SignalP"/>
    </source>
</evidence>
<dbReference type="Gene3D" id="3.40.50.1820">
    <property type="entry name" value="alpha/beta hydrolase"/>
    <property type="match status" value="1"/>
</dbReference>
<dbReference type="GO" id="GO:0005615">
    <property type="term" value="C:extracellular space"/>
    <property type="evidence" value="ECO:0007669"/>
    <property type="project" value="TreeGrafter"/>
</dbReference>
<evidence type="ECO:0000313" key="8">
    <source>
        <dbReference type="Proteomes" id="UP001152320"/>
    </source>
</evidence>
<evidence type="ECO:0000256" key="3">
    <source>
        <dbReference type="ARBA" id="ARBA00022801"/>
    </source>
</evidence>
<feature type="domain" description="Carboxylesterase type B" evidence="6">
    <location>
        <begin position="49"/>
        <end position="577"/>
    </location>
</feature>
<evidence type="ECO:0000256" key="4">
    <source>
        <dbReference type="SAM" id="MobiDB-lite"/>
    </source>
</evidence>
<keyword evidence="8" id="KW-1185">Reference proteome</keyword>
<dbReference type="EMBL" id="JAIZAY010000012">
    <property type="protein sequence ID" value="KAJ8031505.1"/>
    <property type="molecule type" value="Genomic_DNA"/>
</dbReference>
<evidence type="ECO:0000313" key="7">
    <source>
        <dbReference type="EMBL" id="KAJ8031505.1"/>
    </source>
</evidence>
<feature type="signal peptide" evidence="5">
    <location>
        <begin position="1"/>
        <end position="45"/>
    </location>
</feature>
<organism evidence="7 8">
    <name type="scientific">Holothuria leucospilota</name>
    <name type="common">Black long sea cucumber</name>
    <name type="synonym">Mertensiothuria leucospilota</name>
    <dbReference type="NCBI Taxonomy" id="206669"/>
    <lineage>
        <taxon>Eukaryota</taxon>
        <taxon>Metazoa</taxon>
        <taxon>Echinodermata</taxon>
        <taxon>Eleutherozoa</taxon>
        <taxon>Echinozoa</taxon>
        <taxon>Holothuroidea</taxon>
        <taxon>Aspidochirotacea</taxon>
        <taxon>Aspidochirotida</taxon>
        <taxon>Holothuriidae</taxon>
        <taxon>Holothuria</taxon>
    </lineage>
</organism>
<protein>
    <submittedName>
        <fullName evidence="7">Acetylcholinesterase</fullName>
    </submittedName>
</protein>
<dbReference type="Pfam" id="PF00135">
    <property type="entry name" value="COesterase"/>
    <property type="match status" value="1"/>
</dbReference>
<dbReference type="OrthoDB" id="19653at2759"/>
<accession>A0A9Q1BRV3</accession>
<evidence type="ECO:0000256" key="2">
    <source>
        <dbReference type="ARBA" id="ARBA00022487"/>
    </source>
</evidence>
<dbReference type="GO" id="GO:0005886">
    <property type="term" value="C:plasma membrane"/>
    <property type="evidence" value="ECO:0007669"/>
    <property type="project" value="TreeGrafter"/>
</dbReference>
<dbReference type="InterPro" id="IPR029058">
    <property type="entry name" value="AB_hydrolase_fold"/>
</dbReference>
<dbReference type="GO" id="GO:0006581">
    <property type="term" value="P:acetylcholine catabolic process"/>
    <property type="evidence" value="ECO:0007669"/>
    <property type="project" value="TreeGrafter"/>
</dbReference>
<dbReference type="GO" id="GO:0003990">
    <property type="term" value="F:acetylcholinesterase activity"/>
    <property type="evidence" value="ECO:0007669"/>
    <property type="project" value="TreeGrafter"/>
</dbReference>
<dbReference type="GO" id="GO:0019695">
    <property type="term" value="P:choline metabolic process"/>
    <property type="evidence" value="ECO:0007669"/>
    <property type="project" value="TreeGrafter"/>
</dbReference>